<dbReference type="Proteomes" id="UP000015102">
    <property type="component" value="Unassembled WGS sequence"/>
</dbReference>
<sequence>MLLYLCLVWRMKPVSTVSTTITTSYAIIVIARKYQLSSLELKML</sequence>
<dbReference type="EnsemblMetazoa" id="MESCA001540-RA">
    <property type="protein sequence ID" value="MESCA001540-PA"/>
    <property type="gene ID" value="MESCA001540"/>
</dbReference>
<protein>
    <submittedName>
        <fullName evidence="1">Uncharacterized protein</fullName>
    </submittedName>
</protein>
<reference evidence="2" key="1">
    <citation type="submission" date="2013-02" db="EMBL/GenBank/DDBJ databases">
        <authorList>
            <person name="Hughes D."/>
        </authorList>
    </citation>
    <scope>NUCLEOTIDE SEQUENCE</scope>
    <source>
        <strain>Durham</strain>
        <strain evidence="2">NC isolate 2 -- Noor lab</strain>
    </source>
</reference>
<dbReference type="HOGENOM" id="CLU_3225155_0_0_1"/>
<proteinExistence type="predicted"/>
<keyword evidence="2" id="KW-1185">Reference proteome</keyword>
<evidence type="ECO:0000313" key="1">
    <source>
        <dbReference type="EnsemblMetazoa" id="MESCA001540-PA"/>
    </source>
</evidence>
<evidence type="ECO:0000313" key="2">
    <source>
        <dbReference type="Proteomes" id="UP000015102"/>
    </source>
</evidence>
<name>T1GDY7_MEGSC</name>
<dbReference type="EMBL" id="CAQQ02038799">
    <property type="status" value="NOT_ANNOTATED_CDS"/>
    <property type="molecule type" value="Genomic_DNA"/>
</dbReference>
<organism evidence="1 2">
    <name type="scientific">Megaselia scalaris</name>
    <name type="common">Humpbacked fly</name>
    <name type="synonym">Phora scalaris</name>
    <dbReference type="NCBI Taxonomy" id="36166"/>
    <lineage>
        <taxon>Eukaryota</taxon>
        <taxon>Metazoa</taxon>
        <taxon>Ecdysozoa</taxon>
        <taxon>Arthropoda</taxon>
        <taxon>Hexapoda</taxon>
        <taxon>Insecta</taxon>
        <taxon>Pterygota</taxon>
        <taxon>Neoptera</taxon>
        <taxon>Endopterygota</taxon>
        <taxon>Diptera</taxon>
        <taxon>Brachycera</taxon>
        <taxon>Muscomorpha</taxon>
        <taxon>Platypezoidea</taxon>
        <taxon>Phoridae</taxon>
        <taxon>Megaseliini</taxon>
        <taxon>Megaselia</taxon>
    </lineage>
</organism>
<reference evidence="1" key="2">
    <citation type="submission" date="2015-06" db="UniProtKB">
        <authorList>
            <consortium name="EnsemblMetazoa"/>
        </authorList>
    </citation>
    <scope>IDENTIFICATION</scope>
</reference>
<dbReference type="AlphaFoldDB" id="T1GDY7"/>
<accession>T1GDY7</accession>